<keyword evidence="6" id="KW-1185">Reference proteome</keyword>
<reference evidence="5 6" key="1">
    <citation type="submission" date="2023-07" db="EMBL/GenBank/DDBJ databases">
        <title>Genomic Encyclopedia of Type Strains, Phase IV (KMG-IV): sequencing the most valuable type-strain genomes for metagenomic binning, comparative biology and taxonomic classification.</title>
        <authorList>
            <person name="Goeker M."/>
        </authorList>
    </citation>
    <scope>NUCLEOTIDE SEQUENCE [LARGE SCALE GENOMIC DNA]</scope>
    <source>
        <strain evidence="5 6">DSM 17740</strain>
    </source>
</reference>
<accession>A0ABU0CTH9</accession>
<dbReference type="InterPro" id="IPR011199">
    <property type="entry name" value="Bacillithiol_biosynth_BshC"/>
</dbReference>
<name>A0ABU0CTH9_9BACI</name>
<evidence type="ECO:0000259" key="3">
    <source>
        <dbReference type="Pfam" id="PF10079"/>
    </source>
</evidence>
<dbReference type="RefSeq" id="WP_307338827.1">
    <property type="nucleotide sequence ID" value="NZ_JAUSUQ010000006.1"/>
</dbReference>
<comment type="similarity">
    <text evidence="2">Belongs to the BshC family.</text>
</comment>
<feature type="domain" description="Bacillithiol biosynthesis BshC N-terminal Rossmann-like" evidence="3">
    <location>
        <begin position="6"/>
        <end position="384"/>
    </location>
</feature>
<evidence type="ECO:0000256" key="2">
    <source>
        <dbReference type="HAMAP-Rule" id="MF_01867"/>
    </source>
</evidence>
<feature type="domain" description="Bacillithiol biosynthesis BshC C-terminal coiled-coil" evidence="4">
    <location>
        <begin position="387"/>
        <end position="544"/>
    </location>
</feature>
<comment type="function">
    <text evidence="2">Involved in bacillithiol (BSH) biosynthesis. May catalyze the last step of the pathway, the addition of cysteine to glucosamine malate (GlcN-Mal) to generate BSH.</text>
</comment>
<dbReference type="InterPro" id="IPR055398">
    <property type="entry name" value="Rossmann-like_BshC"/>
</dbReference>
<protein>
    <recommendedName>
        <fullName evidence="2">Putative cysteine ligase BshC</fullName>
        <ecNumber evidence="2">6.-.-.-</ecNumber>
    </recommendedName>
</protein>
<evidence type="ECO:0000259" key="4">
    <source>
        <dbReference type="Pfam" id="PF24850"/>
    </source>
</evidence>
<evidence type="ECO:0000256" key="1">
    <source>
        <dbReference type="ARBA" id="ARBA00022598"/>
    </source>
</evidence>
<comment type="caution">
    <text evidence="5">The sequence shown here is derived from an EMBL/GenBank/DDBJ whole genome shotgun (WGS) entry which is preliminary data.</text>
</comment>
<organism evidence="5 6">
    <name type="scientific">Caldalkalibacillus uzonensis</name>
    <dbReference type="NCBI Taxonomy" id="353224"/>
    <lineage>
        <taxon>Bacteria</taxon>
        <taxon>Bacillati</taxon>
        <taxon>Bacillota</taxon>
        <taxon>Bacilli</taxon>
        <taxon>Bacillales</taxon>
        <taxon>Bacillaceae</taxon>
        <taxon>Caldalkalibacillus</taxon>
    </lineage>
</organism>
<dbReference type="Pfam" id="PF24850">
    <property type="entry name" value="CC_BshC"/>
    <property type="match status" value="1"/>
</dbReference>
<dbReference type="EC" id="6.-.-.-" evidence="2"/>
<dbReference type="EMBL" id="JAUSUQ010000006">
    <property type="protein sequence ID" value="MDQ0339211.1"/>
    <property type="molecule type" value="Genomic_DNA"/>
</dbReference>
<dbReference type="NCBIfam" id="TIGR03998">
    <property type="entry name" value="thiol_BshC"/>
    <property type="match status" value="1"/>
</dbReference>
<dbReference type="Pfam" id="PF10079">
    <property type="entry name" value="Rossmann-like_BshC"/>
    <property type="match status" value="1"/>
</dbReference>
<dbReference type="HAMAP" id="MF_01867">
    <property type="entry name" value="BshC"/>
    <property type="match status" value="1"/>
</dbReference>
<evidence type="ECO:0000313" key="5">
    <source>
        <dbReference type="EMBL" id="MDQ0339211.1"/>
    </source>
</evidence>
<dbReference type="Proteomes" id="UP001232445">
    <property type="component" value="Unassembled WGS sequence"/>
</dbReference>
<dbReference type="InterPro" id="IPR055399">
    <property type="entry name" value="CC_BshC"/>
</dbReference>
<keyword evidence="1 2" id="KW-0436">Ligase</keyword>
<dbReference type="PIRSF" id="PIRSF012535">
    <property type="entry name" value="UCP012535"/>
    <property type="match status" value="1"/>
</dbReference>
<proteinExistence type="inferred from homology"/>
<evidence type="ECO:0000313" key="6">
    <source>
        <dbReference type="Proteomes" id="UP001232445"/>
    </source>
</evidence>
<gene>
    <name evidence="2" type="primary">bshC</name>
    <name evidence="5" type="ORF">J2S00_001997</name>
</gene>
<sequence>MNFTVQEQDVPQLNAFADDYVHQHDEALAFFHYAPFNQESYHRRYEELRGRTFPRRPLAHVIRAQLAHWELSTAQQERLEHLQREESVVVIGGQQAGLLTGPLYTLYKAITILKVAAEQEARLGVPVIPVFWIAGEDHDFQEINHLFVPRTKGTGLEKLVLNEPEEQMKRSIAHRTFSCREVGAWVEQVFEQMPQTEFTDKVRQLIMDTLEKAGSYTDFFAGLMHYLFSRYGLLFVNSADPGLRRLESAVFETIITHYDVIDSDVRRQTARMESKGYAPQVTLGQYPALLFIYENGQRLLLEKKGGYFQTKDGQFTYSEAELLQLAQEEPWRLSNNVITRPFMQESLFPTLSFVAGPGEVAYWALYGTYFERLNLKLPVIMPRLNLTIIEPHIGNILEKHHIDIQTVFGSFDSFREQWLAEQDELQLEESFARVRQEVERLYQPLIEKVARINKGMEQLGRKNLDKVLEQVDYLHKRSSSAFRAQHEAAMRQFDKVEQALYPEGQLQERVYHPFYFFNKHGLQLLEGLMRQSFVMNGKHKLVYLHVD</sequence>